<dbReference type="EMBL" id="GG687015">
    <property type="protein sequence ID" value="EEQ97607.1"/>
    <property type="molecule type" value="Genomic_DNA"/>
</dbReference>
<dbReference type="RefSeq" id="XP_002764890.1">
    <property type="nucleotide sequence ID" value="XM_002764844.1"/>
</dbReference>
<protein>
    <recommendedName>
        <fullName evidence="1">Rapamycin-insensitive companion of mTOR N-terminal domain-containing protein</fullName>
    </recommendedName>
</protein>
<evidence type="ECO:0000313" key="3">
    <source>
        <dbReference type="Proteomes" id="UP000007800"/>
    </source>
</evidence>
<feature type="domain" description="Rapamycin-insensitive companion of mTOR N-terminal" evidence="1">
    <location>
        <begin position="11"/>
        <end position="138"/>
    </location>
</feature>
<proteinExistence type="predicted"/>
<gene>
    <name evidence="2" type="ORF">Pmar_PMAR007456</name>
</gene>
<dbReference type="InterPro" id="IPR028267">
    <property type="entry name" value="Pianissimo_N"/>
</dbReference>
<reference evidence="2 3" key="1">
    <citation type="submission" date="2008-07" db="EMBL/GenBank/DDBJ databases">
        <authorList>
            <person name="El-Sayed N."/>
            <person name="Caler E."/>
            <person name="Inman J."/>
            <person name="Amedeo P."/>
            <person name="Hass B."/>
            <person name="Wortman J."/>
        </authorList>
    </citation>
    <scope>NUCLEOTIDE SEQUENCE [LARGE SCALE GENOMIC DNA]</scope>
    <source>
        <strain evidence="3">ATCC 50983 / TXsc</strain>
    </source>
</reference>
<evidence type="ECO:0000313" key="2">
    <source>
        <dbReference type="EMBL" id="EEQ97607.1"/>
    </source>
</evidence>
<organism evidence="3">
    <name type="scientific">Perkinsus marinus (strain ATCC 50983 / TXsc)</name>
    <dbReference type="NCBI Taxonomy" id="423536"/>
    <lineage>
        <taxon>Eukaryota</taxon>
        <taxon>Sar</taxon>
        <taxon>Alveolata</taxon>
        <taxon>Perkinsozoa</taxon>
        <taxon>Perkinsea</taxon>
        <taxon>Perkinsida</taxon>
        <taxon>Perkinsidae</taxon>
        <taxon>Perkinsus</taxon>
    </lineage>
</organism>
<dbReference type="Proteomes" id="UP000007800">
    <property type="component" value="Unassembled WGS sequence"/>
</dbReference>
<dbReference type="GO" id="GO:0031932">
    <property type="term" value="C:TORC2 complex"/>
    <property type="evidence" value="ECO:0007669"/>
    <property type="project" value="InterPro"/>
</dbReference>
<sequence>MELVCVRLEVSNDRCERAAAMKFIRRWISLALIDGQEIPVCAVRSMVAIANSGATDVGLRSLCLSTLTTILLKDPKNAIKNGALGSLFNYGCLDPVLSTIHMEPIVWTVVHVLQDGNLREYSRRQIAVDLTQVFTIFTGYRGTIPGLLLLAENPEGLASLIKLLKKLNDMTIVKELLTLFQDVLGWWCVPQFDRSSAIYTDSGDLPRRPDSMGGGSEDTQAMLVHRGLFSWDHPRSRTRGNSALNLAARGRSYTGINEESKAVLVCRKEPPMDMTRVFGEAFNLHILTIYCRHQGSLLLRMLLTFGLSSAVSYLATMADPMNEPVAHQATSLVDTILRCVTILLPSASFPDIHHMTSIVTRAANFDHDKTSVQLRSRCLSILTWLETDTYLTWTSYRSLGYPGVYWCLPSRVPELSDNDASMSCYEYGVNSVGCLSWPGMLRIVQQPQFVPNATAYPLGVIAGSSGDRIDWSNKEHVMRVSE</sequence>
<dbReference type="OMA" id="NDRCERA"/>
<dbReference type="GO" id="GO:0038203">
    <property type="term" value="P:TORC2 signaling"/>
    <property type="evidence" value="ECO:0007669"/>
    <property type="project" value="TreeGrafter"/>
</dbReference>
<dbReference type="PANTHER" id="PTHR13298">
    <property type="entry name" value="CYTOSOLIC REGULATOR PIANISSIMO"/>
    <property type="match status" value="1"/>
</dbReference>
<dbReference type="Pfam" id="PF14664">
    <property type="entry name" value="RICTOR_N"/>
    <property type="match status" value="1"/>
</dbReference>
<dbReference type="InterPro" id="IPR028268">
    <property type="entry name" value="Pianissimo_fam"/>
</dbReference>
<dbReference type="InParanoid" id="C5M029"/>
<dbReference type="GeneID" id="9036809"/>
<keyword evidence="3" id="KW-1185">Reference proteome</keyword>
<accession>C5M029</accession>
<evidence type="ECO:0000259" key="1">
    <source>
        <dbReference type="Pfam" id="PF14664"/>
    </source>
</evidence>
<dbReference type="PANTHER" id="PTHR13298:SF11">
    <property type="entry name" value="RAPAMYCIN-INSENSITIVE COMPANION OF MTOR"/>
    <property type="match status" value="1"/>
</dbReference>
<dbReference type="AlphaFoldDB" id="C5M029"/>
<name>C5M029_PERM5</name>